<dbReference type="VEuPathDB" id="TriTrypDB:LMJLV39_330039800"/>
<keyword evidence="3" id="KW-1185">Reference proteome</keyword>
<reference evidence="2 3" key="2">
    <citation type="journal article" date="2011" name="Genome Res.">
        <title>Chromosome and gene copy number variation allow major structural change between species and strains of Leishmania.</title>
        <authorList>
            <person name="Rogers M.B."/>
            <person name="Hilley J.D."/>
            <person name="Dickens N.J."/>
            <person name="Wilkes J."/>
            <person name="Bates P.A."/>
            <person name="Depledge D.P."/>
            <person name="Harris D."/>
            <person name="Her Y."/>
            <person name="Herzyk P."/>
            <person name="Imamura H."/>
            <person name="Otto T.D."/>
            <person name="Sanders M."/>
            <person name="Seeger K."/>
            <person name="Dujardin J.C."/>
            <person name="Berriman M."/>
            <person name="Smith D.F."/>
            <person name="Hertz-Fowler C."/>
            <person name="Mottram J.C."/>
        </authorList>
    </citation>
    <scope>NUCLEOTIDE SEQUENCE [LARGE SCALE GENOMIC DNA]</scope>
    <source>
        <strain evidence="3">MHOM/IL/81/Friedlin</strain>
    </source>
</reference>
<proteinExistence type="predicted"/>
<dbReference type="VEuPathDB" id="TriTrypDB:LMJFC_330042700"/>
<dbReference type="KEGG" id="lma:LMJF_33_2850"/>
<dbReference type="AlphaFoldDB" id="Q4Q3Q0"/>
<dbReference type="PROSITE" id="PS50911">
    <property type="entry name" value="CHAP"/>
    <property type="match status" value="1"/>
</dbReference>
<reference evidence="2 3" key="1">
    <citation type="journal article" date="2005" name="Science">
        <title>The genome of the kinetoplastid parasite, Leishmania major.</title>
        <authorList>
            <person name="Ivens A.C."/>
            <person name="Peacock C.S."/>
            <person name="Worthey E.A."/>
            <person name="Murphy L."/>
            <person name="Aggarwal G."/>
            <person name="Berriman M."/>
            <person name="Sisk E."/>
            <person name="Rajandream M.A."/>
            <person name="Adlem E."/>
            <person name="Aert R."/>
            <person name="Anupama A."/>
            <person name="Apostolou Z."/>
            <person name="Attipoe P."/>
            <person name="Bason N."/>
            <person name="Bauser C."/>
            <person name="Beck A."/>
            <person name="Beverley S.M."/>
            <person name="Bianchettin G."/>
            <person name="Borzym K."/>
            <person name="Bothe G."/>
            <person name="Bruschi C.V."/>
            <person name="Collins M."/>
            <person name="Cadag E."/>
            <person name="Ciarloni L."/>
            <person name="Clayton C."/>
            <person name="Coulson R.M."/>
            <person name="Cronin A."/>
            <person name="Cruz A.K."/>
            <person name="Davies R.M."/>
            <person name="De Gaudenzi J."/>
            <person name="Dobson D.E."/>
            <person name="Duesterhoeft A."/>
            <person name="Fazelina G."/>
            <person name="Fosker N."/>
            <person name="Frasch A.C."/>
            <person name="Fraser A."/>
            <person name="Fuchs M."/>
            <person name="Gabel C."/>
            <person name="Goble A."/>
            <person name="Goffeau A."/>
            <person name="Harris D."/>
            <person name="Hertz-Fowler C."/>
            <person name="Hilbert H."/>
            <person name="Horn D."/>
            <person name="Huang Y."/>
            <person name="Klages S."/>
            <person name="Knights A."/>
            <person name="Kube M."/>
            <person name="Larke N."/>
            <person name="Litvin L."/>
            <person name="Lord A."/>
            <person name="Louie T."/>
            <person name="Marra M."/>
            <person name="Masuy D."/>
            <person name="Matthews K."/>
            <person name="Michaeli S."/>
            <person name="Mottram J.C."/>
            <person name="Muller-Auer S."/>
            <person name="Munden H."/>
            <person name="Nelson S."/>
            <person name="Norbertczak H."/>
            <person name="Oliver K."/>
            <person name="O'neil S."/>
            <person name="Pentony M."/>
            <person name="Pohl T.M."/>
            <person name="Price C."/>
            <person name="Purnelle B."/>
            <person name="Quail M.A."/>
            <person name="Rabbinowitsch E."/>
            <person name="Reinhardt R."/>
            <person name="Rieger M."/>
            <person name="Rinta J."/>
            <person name="Robben J."/>
            <person name="Robertson L."/>
            <person name="Ruiz J.C."/>
            <person name="Rutter S."/>
            <person name="Saunders D."/>
            <person name="Schafer M."/>
            <person name="Schein J."/>
            <person name="Schwartz D.C."/>
            <person name="Seeger K."/>
            <person name="Seyler A."/>
            <person name="Sharp S."/>
            <person name="Shin H."/>
            <person name="Sivam D."/>
            <person name="Squares R."/>
            <person name="Squares S."/>
            <person name="Tosato V."/>
            <person name="Vogt C."/>
            <person name="Volckaert G."/>
            <person name="Wambutt R."/>
            <person name="Warren T."/>
            <person name="Wedler H."/>
            <person name="Woodward J."/>
            <person name="Zhou S."/>
            <person name="Zimmermann W."/>
            <person name="Smith D.F."/>
            <person name="Blackwell J.M."/>
            <person name="Stuart K.D."/>
            <person name="Barrell B."/>
            <person name="Myler P.J."/>
        </authorList>
    </citation>
    <scope>NUCLEOTIDE SEQUENCE [LARGE SCALE GENOMIC DNA]</scope>
    <source>
        <strain evidence="3">MHOM/IL/81/Friedlin</strain>
    </source>
</reference>
<dbReference type="PANTHER" id="PTHR30094:SF14">
    <property type="entry name" value="D-ALANYL-GLYCYL ENDOPEPTIDASE-LIKE PROTEIN"/>
    <property type="match status" value="1"/>
</dbReference>
<dbReference type="InParanoid" id="Q4Q3Q0"/>
<dbReference type="GeneID" id="5654711"/>
<evidence type="ECO:0000313" key="2">
    <source>
        <dbReference type="EMBL" id="CAJ06802.1"/>
    </source>
</evidence>
<dbReference type="SMR" id="Q4Q3Q0"/>
<dbReference type="EMBL" id="FR796429">
    <property type="protein sequence ID" value="CAJ06802.1"/>
    <property type="molecule type" value="Genomic_DNA"/>
</dbReference>
<evidence type="ECO:0000313" key="3">
    <source>
        <dbReference type="Proteomes" id="UP000000542"/>
    </source>
</evidence>
<dbReference type="InterPro" id="IPR051705">
    <property type="entry name" value="Gsp_Synthetase/Amidase"/>
</dbReference>
<accession>Q4Q3Q0</accession>
<protein>
    <submittedName>
        <fullName evidence="2">D-alanyl-glycyl endopeptidase-like protein</fullName>
    </submittedName>
</protein>
<dbReference type="OMA" id="PSNAAIC"/>
<dbReference type="RefSeq" id="XP_001686048.1">
    <property type="nucleotide sequence ID" value="XM_001685996.1"/>
</dbReference>
<evidence type="ECO:0000259" key="1">
    <source>
        <dbReference type="PROSITE" id="PS50911"/>
    </source>
</evidence>
<dbReference type="Proteomes" id="UP000000542">
    <property type="component" value="Chromosome 33"/>
</dbReference>
<organism evidence="2 3">
    <name type="scientific">Leishmania major</name>
    <dbReference type="NCBI Taxonomy" id="5664"/>
    <lineage>
        <taxon>Eukaryota</taxon>
        <taxon>Discoba</taxon>
        <taxon>Euglenozoa</taxon>
        <taxon>Kinetoplastea</taxon>
        <taxon>Metakinetoplastina</taxon>
        <taxon>Trypanosomatida</taxon>
        <taxon>Trypanosomatidae</taxon>
        <taxon>Leishmaniinae</taxon>
        <taxon>Leishmania</taxon>
    </lineage>
</organism>
<dbReference type="GO" id="GO:0016874">
    <property type="term" value="F:ligase activity"/>
    <property type="evidence" value="ECO:0000318"/>
    <property type="project" value="GO_Central"/>
</dbReference>
<dbReference type="InterPro" id="IPR007921">
    <property type="entry name" value="CHAP_dom"/>
</dbReference>
<dbReference type="GO" id="GO:0005737">
    <property type="term" value="C:cytoplasm"/>
    <property type="evidence" value="ECO:0000318"/>
    <property type="project" value="GO_Central"/>
</dbReference>
<dbReference type="eggNOG" id="ENOG502S3AK">
    <property type="taxonomic scope" value="Eukaryota"/>
</dbReference>
<sequence>MFPFAFEYPCEATFAHQMQNKQPSTLLASFFAYYHFLIPMRSRRSPAGDIEDRADVAAATVLHSSSSSSSAAAAASMMQDQVLRCVRKEPGPSNAAICDAYAMRLLQEATEEERCRGPHWRARCSPSILVALLIWATIGLVVYMKVDSSHLRPGAALATTSVETPLSQLPESCRGHYCLQEGGKEPFGAVLGAHNGVFAYSNCNSDTCISSLQYQMAIPLPPGARTALDAPHATTRLMTTGMKWQCVEYARRYWMLRGTPTPAFFGAVKGAADIWDSLTHVTFLDNATTAPLLKFKNGARLGYGGSAPRVGDLLIYPRDTENVFPYGHVAVVVKVEMPTKAEADDSYMDAGAASPKPRQRHSHVYVAEQNWDSVTWPNPYHNYSRSLPLVVLESAEGRPLQYTIEDSLHGIQGWVRYDDEP</sequence>
<dbReference type="SUPFAM" id="SSF54001">
    <property type="entry name" value="Cysteine proteinases"/>
    <property type="match status" value="1"/>
</dbReference>
<dbReference type="VEuPathDB" id="TriTrypDB:LmjF.33.2850"/>
<dbReference type="VEuPathDB" id="TriTrypDB:LMJSD75_330039400"/>
<feature type="domain" description="Peptidase C51" evidence="1">
    <location>
        <begin position="221"/>
        <end position="378"/>
    </location>
</feature>
<dbReference type="PANTHER" id="PTHR30094">
    <property type="entry name" value="BIFUNCTIONAL GLUTATHIONYLSPERMIDINE SYNTHETASE/AMIDASE-RELATED"/>
    <property type="match status" value="1"/>
</dbReference>
<dbReference type="HOGENOM" id="CLU_652927_0_0_1"/>
<gene>
    <name evidence="2" type="ORF">LMJF_33_2850</name>
</gene>
<dbReference type="Pfam" id="PF05257">
    <property type="entry name" value="CHAP"/>
    <property type="match status" value="1"/>
</dbReference>
<dbReference type="Gene3D" id="3.90.1720.10">
    <property type="entry name" value="endopeptidase domain like (from Nostoc punctiforme)"/>
    <property type="match status" value="1"/>
</dbReference>
<dbReference type="InterPro" id="IPR038765">
    <property type="entry name" value="Papain-like_cys_pep_sf"/>
</dbReference>
<name>Q4Q3Q0_LEIMA</name>